<dbReference type="SUPFAM" id="SSF53756">
    <property type="entry name" value="UDP-Glycosyltransferase/glycogen phosphorylase"/>
    <property type="match status" value="1"/>
</dbReference>
<evidence type="ECO:0000259" key="1">
    <source>
        <dbReference type="Pfam" id="PF00534"/>
    </source>
</evidence>
<dbReference type="GO" id="GO:0016757">
    <property type="term" value="F:glycosyltransferase activity"/>
    <property type="evidence" value="ECO:0007669"/>
    <property type="project" value="InterPro"/>
</dbReference>
<dbReference type="Pfam" id="PF13439">
    <property type="entry name" value="Glyco_transf_4"/>
    <property type="match status" value="1"/>
</dbReference>
<keyword evidence="3" id="KW-0808">Transferase</keyword>
<dbReference type="Proteomes" id="UP000526033">
    <property type="component" value="Unassembled WGS sequence"/>
</dbReference>
<dbReference type="PANTHER" id="PTHR45947:SF3">
    <property type="entry name" value="SULFOQUINOVOSYL TRANSFERASE SQD2"/>
    <property type="match status" value="1"/>
</dbReference>
<dbReference type="AlphaFoldDB" id="A0A7X9DK56"/>
<evidence type="ECO:0000313" key="4">
    <source>
        <dbReference type="Proteomes" id="UP000526033"/>
    </source>
</evidence>
<comment type="caution">
    <text evidence="3">The sequence shown here is derived from an EMBL/GenBank/DDBJ whole genome shotgun (WGS) entry which is preliminary data.</text>
</comment>
<dbReference type="CDD" id="cd03801">
    <property type="entry name" value="GT4_PimA-like"/>
    <property type="match status" value="1"/>
</dbReference>
<accession>A0A7X9DK56</accession>
<dbReference type="EMBL" id="JAAZNL010000020">
    <property type="protein sequence ID" value="NMB69986.1"/>
    <property type="molecule type" value="Genomic_DNA"/>
</dbReference>
<gene>
    <name evidence="3" type="ORF">GYA27_02185</name>
</gene>
<dbReference type="Gene3D" id="3.40.50.2000">
    <property type="entry name" value="Glycogen Phosphorylase B"/>
    <property type="match status" value="2"/>
</dbReference>
<dbReference type="InterPro" id="IPR028098">
    <property type="entry name" value="Glyco_trans_4-like_N"/>
</dbReference>
<evidence type="ECO:0000313" key="3">
    <source>
        <dbReference type="EMBL" id="NMB69986.1"/>
    </source>
</evidence>
<sequence>MQIAVFTKSTTYHKGHGGLETQNKLLCEGLAARGHRIVVFSPTRDQPLQNVTENGVDYIFVKSSYRYFLSSFNKNSWYNQSYKVFEKANSDSKFDLILGQSSAAIGIIARKELHSIPVVSVSHGTTLGELKTQITNIRNVKDALKVLKDGQYVLRQYFGRQRDFILKSTHVVAVSTAVKKNLVDETFIPEENITVINNGINPTPFIKVREGRNLRGKGVLFVGQLTKDKGIDLLLKMFGSDDFKDISLYIVGDGPLKEFINEQISHMPNGFKIKLLGKIPYQDVVNYYLNEEISVFAFPTKREEGLPMVLVEAMFAGLPVVAFDKGGVTDIVKNSETGYVLKPNDDIGFKHKLVNLVNDPEILSKFSSNALKNAYSSLSLDAMIEKYEDVFKKVMKK</sequence>
<dbReference type="PANTHER" id="PTHR45947">
    <property type="entry name" value="SULFOQUINOVOSYL TRANSFERASE SQD2"/>
    <property type="match status" value="1"/>
</dbReference>
<dbReference type="InterPro" id="IPR050194">
    <property type="entry name" value="Glycosyltransferase_grp1"/>
</dbReference>
<dbReference type="Pfam" id="PF00534">
    <property type="entry name" value="Glycos_transf_1"/>
    <property type="match status" value="1"/>
</dbReference>
<dbReference type="InterPro" id="IPR001296">
    <property type="entry name" value="Glyco_trans_1"/>
</dbReference>
<feature type="domain" description="Glycosyl transferase family 1" evidence="1">
    <location>
        <begin position="207"/>
        <end position="371"/>
    </location>
</feature>
<proteinExistence type="predicted"/>
<feature type="domain" description="Glycosyltransferase subfamily 4-like N-terminal" evidence="2">
    <location>
        <begin position="17"/>
        <end position="202"/>
    </location>
</feature>
<reference evidence="3 4" key="1">
    <citation type="journal article" date="2020" name="Biotechnol. Biofuels">
        <title>New insights from the biogas microbiome by comprehensive genome-resolved metagenomics of nearly 1600 species originating from multiple anaerobic digesters.</title>
        <authorList>
            <person name="Campanaro S."/>
            <person name="Treu L."/>
            <person name="Rodriguez-R L.M."/>
            <person name="Kovalovszki A."/>
            <person name="Ziels R.M."/>
            <person name="Maus I."/>
            <person name="Zhu X."/>
            <person name="Kougias P.G."/>
            <person name="Basile A."/>
            <person name="Luo G."/>
            <person name="Schluter A."/>
            <person name="Konstantinidis K.T."/>
            <person name="Angelidaki I."/>
        </authorList>
    </citation>
    <scope>NUCLEOTIDE SEQUENCE [LARGE SCALE GENOMIC DNA]</scope>
    <source>
        <strain evidence="3">AS27yjCOA_165</strain>
    </source>
</reference>
<name>A0A7X9DK56_UNCKA</name>
<protein>
    <submittedName>
        <fullName evidence="3">Glycosyltransferase family 4 protein</fullName>
    </submittedName>
</protein>
<organism evidence="3 4">
    <name type="scientific">candidate division WWE3 bacterium</name>
    <dbReference type="NCBI Taxonomy" id="2053526"/>
    <lineage>
        <taxon>Bacteria</taxon>
        <taxon>Katanobacteria</taxon>
    </lineage>
</organism>
<evidence type="ECO:0000259" key="2">
    <source>
        <dbReference type="Pfam" id="PF13439"/>
    </source>
</evidence>